<dbReference type="Gene3D" id="3.40.190.10">
    <property type="entry name" value="Periplasmic binding protein-like II"/>
    <property type="match status" value="1"/>
</dbReference>
<name>A0A167H7P8_9BURK</name>
<evidence type="ECO:0000313" key="2">
    <source>
        <dbReference type="EMBL" id="AOW12582.1"/>
    </source>
</evidence>
<keyword evidence="4" id="KW-1185">Reference proteome</keyword>
<dbReference type="OrthoDB" id="9805928at2"/>
<dbReference type="EMBL" id="LVWD01000030">
    <property type="protein sequence ID" value="OAD40452.1"/>
    <property type="molecule type" value="Genomic_DNA"/>
</dbReference>
<reference evidence="2 5" key="2">
    <citation type="submission" date="2016-10" db="EMBL/GenBank/DDBJ databases">
        <title>Hydorgenophaga sp. LPB0072 isolated from gastropod.</title>
        <authorList>
            <person name="Kim E."/>
            <person name="Yi H."/>
        </authorList>
    </citation>
    <scope>NUCLEOTIDE SEQUENCE [LARGE SCALE GENOMIC DNA]</scope>
    <source>
        <strain evidence="2 5">LPB0072</strain>
    </source>
</reference>
<dbReference type="Pfam" id="PF12727">
    <property type="entry name" value="PBP_like"/>
    <property type="match status" value="1"/>
</dbReference>
<reference evidence="3 4" key="1">
    <citation type="submission" date="2016-02" db="EMBL/GenBank/DDBJ databases">
        <title>Draft genome sequence of Hydrogenophaga sp. LPB0072.</title>
        <authorList>
            <person name="Shin S.-K."/>
            <person name="Yi H."/>
        </authorList>
    </citation>
    <scope>NUCLEOTIDE SEQUENCE [LARGE SCALE GENOMIC DNA]</scope>
    <source>
        <strain evidence="3 4">LPB0072</strain>
    </source>
</reference>
<dbReference type="AlphaFoldDB" id="A0A167H7P8"/>
<evidence type="ECO:0000259" key="1">
    <source>
        <dbReference type="Pfam" id="PF12727"/>
    </source>
</evidence>
<dbReference type="EMBL" id="CP017476">
    <property type="protein sequence ID" value="AOW12582.1"/>
    <property type="molecule type" value="Genomic_DNA"/>
</dbReference>
<dbReference type="InterPro" id="IPR036390">
    <property type="entry name" value="WH_DNA-bd_sf"/>
</dbReference>
<dbReference type="Proteomes" id="UP000185657">
    <property type="component" value="Unassembled WGS sequence"/>
</dbReference>
<dbReference type="InterPro" id="IPR036388">
    <property type="entry name" value="WH-like_DNA-bd_sf"/>
</dbReference>
<dbReference type="SUPFAM" id="SSF46785">
    <property type="entry name" value="Winged helix' DNA-binding domain"/>
    <property type="match status" value="1"/>
</dbReference>
<protein>
    <recommendedName>
        <fullName evidence="1">PBP domain-containing protein</fullName>
    </recommendedName>
</protein>
<evidence type="ECO:0000313" key="5">
    <source>
        <dbReference type="Proteomes" id="UP000185680"/>
    </source>
</evidence>
<proteinExistence type="predicted"/>
<evidence type="ECO:0000313" key="4">
    <source>
        <dbReference type="Proteomes" id="UP000185657"/>
    </source>
</evidence>
<dbReference type="SUPFAM" id="SSF53850">
    <property type="entry name" value="Periplasmic binding protein-like II"/>
    <property type="match status" value="1"/>
</dbReference>
<feature type="domain" description="PBP" evidence="1">
    <location>
        <begin position="141"/>
        <end position="323"/>
    </location>
</feature>
<evidence type="ECO:0000313" key="3">
    <source>
        <dbReference type="EMBL" id="OAD40452.1"/>
    </source>
</evidence>
<accession>A0A167H7P8</accession>
<dbReference type="PANTHER" id="PTHR38431:SF1">
    <property type="entry name" value="BLL2305 PROTEIN"/>
    <property type="match status" value="1"/>
</dbReference>
<sequence>MKKISIKPVWTIQGDESGTLSPRLIELLTAVHTQGSLLAACQVLGMSYRHAWDLVRSGEAHFNTTLLHMERGKGSTLSPLAEKLVWADLRIMARLQPILDSLSSELSHEIAKISSPGSSAFRLHASYGFSIEKLIEQLLEQGQSLARSYASSTAAAAALHDGDCEACGIHIPVGSQQTRALAHYTQWLQAPDLMLIDISTRRQGLMVAPGNPKKIYDLGDLTRDSVRFINRPADSGTRYLLEGLLGEQRIASAHIAGFEQSEATHASVAAFVASGLADAGFGLERPARYFQLDFIPMVNERYFLLCRESMLRHPVMQKTLAILADPDFKQSVNALPGYDSASSGTVTPLLEAFPALNEFTPAD</sequence>
<dbReference type="KEGG" id="hyl:LPB072_06720"/>
<organism evidence="2 5">
    <name type="scientific">Hydrogenophaga crassostreae</name>
    <dbReference type="NCBI Taxonomy" id="1763535"/>
    <lineage>
        <taxon>Bacteria</taxon>
        <taxon>Pseudomonadati</taxon>
        <taxon>Pseudomonadota</taxon>
        <taxon>Betaproteobacteria</taxon>
        <taxon>Burkholderiales</taxon>
        <taxon>Comamonadaceae</taxon>
        <taxon>Hydrogenophaga</taxon>
    </lineage>
</organism>
<dbReference type="STRING" id="1763535.LPB072_06720"/>
<gene>
    <name evidence="2" type="ORF">LPB072_06720</name>
    <name evidence="3" type="ORF">LPB72_16205</name>
</gene>
<dbReference type="Gene3D" id="1.10.10.10">
    <property type="entry name" value="Winged helix-like DNA-binding domain superfamily/Winged helix DNA-binding domain"/>
    <property type="match status" value="1"/>
</dbReference>
<dbReference type="PANTHER" id="PTHR38431">
    <property type="entry name" value="BLL2305 PROTEIN"/>
    <property type="match status" value="1"/>
</dbReference>
<dbReference type="InterPro" id="IPR024370">
    <property type="entry name" value="PBP_domain"/>
</dbReference>
<dbReference type="RefSeq" id="WP_066093059.1">
    <property type="nucleotide sequence ID" value="NZ_CP017476.1"/>
</dbReference>
<dbReference type="Proteomes" id="UP000185680">
    <property type="component" value="Chromosome"/>
</dbReference>